<organism evidence="1 2">
    <name type="scientific">Suhomyces tanzawaensis NRRL Y-17324</name>
    <dbReference type="NCBI Taxonomy" id="984487"/>
    <lineage>
        <taxon>Eukaryota</taxon>
        <taxon>Fungi</taxon>
        <taxon>Dikarya</taxon>
        <taxon>Ascomycota</taxon>
        <taxon>Saccharomycotina</taxon>
        <taxon>Pichiomycetes</taxon>
        <taxon>Debaryomycetaceae</taxon>
        <taxon>Suhomyces</taxon>
    </lineage>
</organism>
<dbReference type="EMBL" id="KV453917">
    <property type="protein sequence ID" value="ODV76827.1"/>
    <property type="molecule type" value="Genomic_DNA"/>
</dbReference>
<dbReference type="GeneID" id="30982651"/>
<sequence>MRGGDEDVCTKSNGCVESPETAMNNSSIAWASWCFCRPLVTQETSVLPSLCGLVSRDATPDSTAVHK</sequence>
<reference evidence="2" key="1">
    <citation type="submission" date="2016-05" db="EMBL/GenBank/DDBJ databases">
        <title>Comparative genomics of biotechnologically important yeasts.</title>
        <authorList>
            <consortium name="DOE Joint Genome Institute"/>
            <person name="Riley R."/>
            <person name="Haridas S."/>
            <person name="Wolfe K.H."/>
            <person name="Lopes M.R."/>
            <person name="Hittinger C.T."/>
            <person name="Goker M."/>
            <person name="Salamov A."/>
            <person name="Wisecaver J."/>
            <person name="Long T.M."/>
            <person name="Aerts A.L."/>
            <person name="Barry K."/>
            <person name="Choi C."/>
            <person name="Clum A."/>
            <person name="Coughlan A.Y."/>
            <person name="Deshpande S."/>
            <person name="Douglass A.P."/>
            <person name="Hanson S.J."/>
            <person name="Klenk H.-P."/>
            <person name="Labutti K."/>
            <person name="Lapidus A."/>
            <person name="Lindquist E."/>
            <person name="Lipzen A."/>
            <person name="Meier-Kolthoff J.P."/>
            <person name="Ohm R.A."/>
            <person name="Otillar R.P."/>
            <person name="Pangilinan J."/>
            <person name="Peng Y."/>
            <person name="Rokas A."/>
            <person name="Rosa C.A."/>
            <person name="Scheuner C."/>
            <person name="Sibirny A.A."/>
            <person name="Slot J.C."/>
            <person name="Stielow J.B."/>
            <person name="Sun H."/>
            <person name="Kurtzman C.P."/>
            <person name="Blackwell M."/>
            <person name="Grigoriev I.V."/>
            <person name="Jeffries T.W."/>
        </authorList>
    </citation>
    <scope>NUCLEOTIDE SEQUENCE [LARGE SCALE GENOMIC DNA]</scope>
    <source>
        <strain evidence="2">NRRL Y-17324</strain>
    </source>
</reference>
<dbReference type="AlphaFoldDB" id="A0A1E4SBC1"/>
<accession>A0A1E4SBC1</accession>
<dbReference type="RefSeq" id="XP_020061949.1">
    <property type="nucleotide sequence ID" value="XM_020208514.1"/>
</dbReference>
<evidence type="ECO:0000313" key="1">
    <source>
        <dbReference type="EMBL" id="ODV76827.1"/>
    </source>
</evidence>
<dbReference type="Proteomes" id="UP000094285">
    <property type="component" value="Unassembled WGS sequence"/>
</dbReference>
<proteinExistence type="predicted"/>
<evidence type="ECO:0000313" key="2">
    <source>
        <dbReference type="Proteomes" id="UP000094285"/>
    </source>
</evidence>
<keyword evidence="2" id="KW-1185">Reference proteome</keyword>
<protein>
    <submittedName>
        <fullName evidence="1">Uncharacterized protein</fullName>
    </submittedName>
</protein>
<name>A0A1E4SBC1_9ASCO</name>
<gene>
    <name evidence="1" type="ORF">CANTADRAFT_334372</name>
</gene>